<evidence type="ECO:0000256" key="1">
    <source>
        <dbReference type="ARBA" id="ARBA00023015"/>
    </source>
</evidence>
<dbReference type="SUPFAM" id="SSF46689">
    <property type="entry name" value="Homeodomain-like"/>
    <property type="match status" value="2"/>
</dbReference>
<name>A0A415EVV1_ENTCA</name>
<keyword evidence="3" id="KW-0804">Transcription</keyword>
<accession>A0A415EVV1</accession>
<keyword evidence="1" id="KW-0805">Transcription regulation</keyword>
<dbReference type="SMART" id="SM00342">
    <property type="entry name" value="HTH_ARAC"/>
    <property type="match status" value="1"/>
</dbReference>
<evidence type="ECO:0000313" key="6">
    <source>
        <dbReference type="Proteomes" id="UP000286288"/>
    </source>
</evidence>
<dbReference type="InterPro" id="IPR020449">
    <property type="entry name" value="Tscrpt_reg_AraC-type_HTH"/>
</dbReference>
<proteinExistence type="predicted"/>
<dbReference type="Pfam" id="PF02311">
    <property type="entry name" value="AraC_binding"/>
    <property type="match status" value="1"/>
</dbReference>
<dbReference type="InterPro" id="IPR009057">
    <property type="entry name" value="Homeodomain-like_sf"/>
</dbReference>
<dbReference type="InterPro" id="IPR003313">
    <property type="entry name" value="AraC-bd"/>
</dbReference>
<dbReference type="PRINTS" id="PR00032">
    <property type="entry name" value="HTHARAC"/>
</dbReference>
<evidence type="ECO:0000313" key="5">
    <source>
        <dbReference type="EMBL" id="RHK07393.1"/>
    </source>
</evidence>
<protein>
    <submittedName>
        <fullName evidence="5">AraC family transcriptional regulator</fullName>
    </submittedName>
</protein>
<evidence type="ECO:0000256" key="2">
    <source>
        <dbReference type="ARBA" id="ARBA00023125"/>
    </source>
</evidence>
<organism evidence="5 6">
    <name type="scientific">Enterococcus casseliflavus</name>
    <name type="common">Enterococcus flavescens</name>
    <dbReference type="NCBI Taxonomy" id="37734"/>
    <lineage>
        <taxon>Bacteria</taxon>
        <taxon>Bacillati</taxon>
        <taxon>Bacillota</taxon>
        <taxon>Bacilli</taxon>
        <taxon>Lactobacillales</taxon>
        <taxon>Enterococcaceae</taxon>
        <taxon>Enterococcus</taxon>
    </lineage>
</organism>
<dbReference type="CDD" id="cd02208">
    <property type="entry name" value="cupin_RmlC-like"/>
    <property type="match status" value="1"/>
</dbReference>
<dbReference type="PROSITE" id="PS00041">
    <property type="entry name" value="HTH_ARAC_FAMILY_1"/>
    <property type="match status" value="1"/>
</dbReference>
<evidence type="ECO:0000256" key="3">
    <source>
        <dbReference type="ARBA" id="ARBA00023163"/>
    </source>
</evidence>
<feature type="domain" description="HTH araC/xylS-type" evidence="4">
    <location>
        <begin position="167"/>
        <end position="266"/>
    </location>
</feature>
<dbReference type="EMBL" id="QRMZ01000004">
    <property type="protein sequence ID" value="RHK07393.1"/>
    <property type="molecule type" value="Genomic_DNA"/>
</dbReference>
<dbReference type="Proteomes" id="UP000286288">
    <property type="component" value="Unassembled WGS sequence"/>
</dbReference>
<dbReference type="Gene3D" id="2.60.120.280">
    <property type="entry name" value="Regulatory protein AraC"/>
    <property type="match status" value="1"/>
</dbReference>
<dbReference type="GO" id="GO:0003700">
    <property type="term" value="F:DNA-binding transcription factor activity"/>
    <property type="evidence" value="ECO:0007669"/>
    <property type="project" value="InterPro"/>
</dbReference>
<dbReference type="Pfam" id="PF12833">
    <property type="entry name" value="HTH_18"/>
    <property type="match status" value="1"/>
</dbReference>
<evidence type="ECO:0000259" key="4">
    <source>
        <dbReference type="PROSITE" id="PS01124"/>
    </source>
</evidence>
<dbReference type="InterPro" id="IPR037923">
    <property type="entry name" value="HTH-like"/>
</dbReference>
<dbReference type="AlphaFoldDB" id="A0A415EVV1"/>
<dbReference type="PROSITE" id="PS01124">
    <property type="entry name" value="HTH_ARAC_FAMILY_2"/>
    <property type="match status" value="1"/>
</dbReference>
<dbReference type="Gene3D" id="1.10.10.60">
    <property type="entry name" value="Homeodomain-like"/>
    <property type="match status" value="2"/>
</dbReference>
<reference evidence="5 6" key="1">
    <citation type="submission" date="2018-08" db="EMBL/GenBank/DDBJ databases">
        <title>A genome reference for cultivated species of the human gut microbiota.</title>
        <authorList>
            <person name="Zou Y."/>
            <person name="Xue W."/>
            <person name="Luo G."/>
        </authorList>
    </citation>
    <scope>NUCLEOTIDE SEQUENCE [LARGE SCALE GENOMIC DNA]</scope>
    <source>
        <strain evidence="5 6">AF48-16</strain>
    </source>
</reference>
<dbReference type="GO" id="GO:0043565">
    <property type="term" value="F:sequence-specific DNA binding"/>
    <property type="evidence" value="ECO:0007669"/>
    <property type="project" value="InterPro"/>
</dbReference>
<comment type="caution">
    <text evidence="5">The sequence shown here is derived from an EMBL/GenBank/DDBJ whole genome shotgun (WGS) entry which is preliminary data.</text>
</comment>
<dbReference type="PANTHER" id="PTHR43280:SF2">
    <property type="entry name" value="HTH-TYPE TRANSCRIPTIONAL REGULATOR EXSA"/>
    <property type="match status" value="1"/>
</dbReference>
<dbReference type="InterPro" id="IPR018062">
    <property type="entry name" value="HTH_AraC-typ_CS"/>
</dbReference>
<dbReference type="SUPFAM" id="SSF51215">
    <property type="entry name" value="Regulatory protein AraC"/>
    <property type="match status" value="1"/>
</dbReference>
<sequence>MPIYFYQTNQQLPLSLESIGNDWAQDDVARPDGYPYFHWLQTEKGEGRITFGQESFILRPNEGILIFPFTPHRYYPLTDWKTSFATFQGPLAAEVLKQYTNQPYILAEESETFSYVTWINQRIKEDQQISWDPLRASSECYRFLLAIMQERSGNPTEKHPLFQQYLVPVIQEIETNYDQAITIKELAGLVYVSPQYLSRLFQRFLGQSTAQYLLNYRMTRAKELLVAQPDLPIQQAAFAVGFQDASHFTALFKKRVGLTPLKFRQLYH</sequence>
<dbReference type="PANTHER" id="PTHR43280">
    <property type="entry name" value="ARAC-FAMILY TRANSCRIPTIONAL REGULATOR"/>
    <property type="match status" value="1"/>
</dbReference>
<gene>
    <name evidence="5" type="ORF">DW084_03775</name>
</gene>
<keyword evidence="2" id="KW-0238">DNA-binding</keyword>
<dbReference type="InterPro" id="IPR018060">
    <property type="entry name" value="HTH_AraC"/>
</dbReference>